<name>A0ABT5AZP8_9BACT</name>
<reference evidence="1 2" key="1">
    <citation type="submission" date="2022-11" db="EMBL/GenBank/DDBJ databases">
        <title>Minimal conservation of predation-associated metabolite biosynthetic gene clusters underscores biosynthetic potential of Myxococcota including descriptions for ten novel species: Archangium lansinium sp. nov., Myxococcus landrumus sp. nov., Nannocystis bai.</title>
        <authorList>
            <person name="Ahearne A."/>
            <person name="Stevens C."/>
            <person name="Dowd S."/>
        </authorList>
    </citation>
    <scope>NUCLEOTIDE SEQUENCE [LARGE SCALE GENOMIC DNA]</scope>
    <source>
        <strain evidence="1 2">NCELM</strain>
    </source>
</reference>
<dbReference type="Proteomes" id="UP001217838">
    <property type="component" value="Unassembled WGS sequence"/>
</dbReference>
<evidence type="ECO:0000313" key="2">
    <source>
        <dbReference type="Proteomes" id="UP001217838"/>
    </source>
</evidence>
<keyword evidence="2" id="KW-1185">Reference proteome</keyword>
<dbReference type="InterPro" id="IPR025335">
    <property type="entry name" value="DUF4241"/>
</dbReference>
<sequence length="320" mass="34972">MAARVAFTPHTFVEVRAQGKRHPNVSAVRRYQLAVTSGTIVAGDPSTGKKPRAVVDGVEPGKYPVFLYVPQLGGVGFAELRLSDEPVARWEKASSYGSLVGFGCFADEATALHEHYRRVEAEESDSYVEDVLNKALKDEGGQFRTAPRARENVVLFNSARSDVRCQNYLGFDAHGQPVCVVTDTGILRPEAKPAAVADPARQELAGTVAELRRTLGSALVGLGFAEGEATYTSQRLVGHQVRLPFEKGRIVVWLDARRNSTGRVWPNVWIGTKGREKHFDALVNVARAAGVAVPLTITIEHFADFARKLSKHWTAIEAKL</sequence>
<dbReference type="Pfam" id="PF14025">
    <property type="entry name" value="DUF4241"/>
    <property type="match status" value="1"/>
</dbReference>
<protein>
    <submittedName>
        <fullName evidence="1">DUF4241 domain-containing protein</fullName>
    </submittedName>
</protein>
<comment type="caution">
    <text evidence="1">The sequence shown here is derived from an EMBL/GenBank/DDBJ whole genome shotgun (WGS) entry which is preliminary data.</text>
</comment>
<dbReference type="RefSeq" id="WP_271993950.1">
    <property type="nucleotide sequence ID" value="NZ_JAQNDN010000001.1"/>
</dbReference>
<accession>A0ABT5AZP8</accession>
<proteinExistence type="predicted"/>
<evidence type="ECO:0000313" key="1">
    <source>
        <dbReference type="EMBL" id="MDC0666412.1"/>
    </source>
</evidence>
<dbReference type="EMBL" id="JAQNDN010000001">
    <property type="protein sequence ID" value="MDC0666412.1"/>
    <property type="molecule type" value="Genomic_DNA"/>
</dbReference>
<organism evidence="1 2">
    <name type="scientific">Nannocystis radixulma</name>
    <dbReference type="NCBI Taxonomy" id="2995305"/>
    <lineage>
        <taxon>Bacteria</taxon>
        <taxon>Pseudomonadati</taxon>
        <taxon>Myxococcota</taxon>
        <taxon>Polyangia</taxon>
        <taxon>Nannocystales</taxon>
        <taxon>Nannocystaceae</taxon>
        <taxon>Nannocystis</taxon>
    </lineage>
</organism>
<gene>
    <name evidence="1" type="ORF">POL58_01625</name>
</gene>